<feature type="region of interest" description="Disordered" evidence="1">
    <location>
        <begin position="58"/>
        <end position="85"/>
    </location>
</feature>
<dbReference type="AlphaFoldDB" id="A0A3E1HJ63"/>
<sequence length="85" mass="9569">MEPEGEFEIARKLAISGEDFIKVAAPGEHFDEINVLFHLVLSTLAEQHRIEAFSQPGIIGRGWEPADRDRHSSQPQYSRSNVPIV</sequence>
<feature type="compositionally biased region" description="Polar residues" evidence="1">
    <location>
        <begin position="73"/>
        <end position="85"/>
    </location>
</feature>
<evidence type="ECO:0000313" key="2">
    <source>
        <dbReference type="EMBL" id="RFD26339.1"/>
    </source>
</evidence>
<evidence type="ECO:0000256" key="1">
    <source>
        <dbReference type="SAM" id="MobiDB-lite"/>
    </source>
</evidence>
<reference evidence="2 3" key="1">
    <citation type="submission" date="2018-07" db="EMBL/GenBank/DDBJ databases">
        <title>Whole genome sequence of Mycobacterium uberis.</title>
        <authorList>
            <person name="Benjak A."/>
        </authorList>
    </citation>
    <scope>NUCLEOTIDE SEQUENCE [LARGE SCALE GENOMIC DNA]</scope>
    <source>
        <strain evidence="2 3">Jura</strain>
    </source>
</reference>
<evidence type="ECO:0000313" key="3">
    <source>
        <dbReference type="Proteomes" id="UP000258522"/>
    </source>
</evidence>
<dbReference type="RefSeq" id="WP_116539751.1">
    <property type="nucleotide sequence ID" value="NZ_QAYL01000006.1"/>
</dbReference>
<proteinExistence type="predicted"/>
<dbReference type="Proteomes" id="UP000258522">
    <property type="component" value="Unassembled WGS sequence"/>
</dbReference>
<protein>
    <submittedName>
        <fullName evidence="2">Uncharacterized protein</fullName>
    </submittedName>
</protein>
<name>A0A3E1HJ63_9MYCO</name>
<organism evidence="2 3">
    <name type="scientific">Mycobacterium uberis</name>
    <dbReference type="NCBI Taxonomy" id="2162698"/>
    <lineage>
        <taxon>Bacteria</taxon>
        <taxon>Bacillati</taxon>
        <taxon>Actinomycetota</taxon>
        <taxon>Actinomycetes</taxon>
        <taxon>Mycobacteriales</taxon>
        <taxon>Mycobacteriaceae</taxon>
        <taxon>Mycobacterium</taxon>
    </lineage>
</organism>
<dbReference type="EMBL" id="QAYL01000006">
    <property type="protein sequence ID" value="RFD26339.1"/>
    <property type="molecule type" value="Genomic_DNA"/>
</dbReference>
<gene>
    <name evidence="2" type="ORF">MUBE_05365</name>
</gene>
<accession>A0A3E1HJ63</accession>
<dbReference type="OrthoDB" id="9802264at2"/>
<keyword evidence="3" id="KW-1185">Reference proteome</keyword>
<comment type="caution">
    <text evidence="2">The sequence shown here is derived from an EMBL/GenBank/DDBJ whole genome shotgun (WGS) entry which is preliminary data.</text>
</comment>